<organism evidence="1 2">
    <name type="scientific">Hermanssonia centrifuga</name>
    <dbReference type="NCBI Taxonomy" id="98765"/>
    <lineage>
        <taxon>Eukaryota</taxon>
        <taxon>Fungi</taxon>
        <taxon>Dikarya</taxon>
        <taxon>Basidiomycota</taxon>
        <taxon>Agaricomycotina</taxon>
        <taxon>Agaricomycetes</taxon>
        <taxon>Polyporales</taxon>
        <taxon>Meruliaceae</taxon>
        <taxon>Hermanssonia</taxon>
    </lineage>
</organism>
<evidence type="ECO:0000313" key="2">
    <source>
        <dbReference type="Proteomes" id="UP000186601"/>
    </source>
</evidence>
<accession>A0A2R6RVF3</accession>
<evidence type="ECO:0000313" key="1">
    <source>
        <dbReference type="EMBL" id="PSS34012.1"/>
    </source>
</evidence>
<protein>
    <submittedName>
        <fullName evidence="1">Uncharacterized protein</fullName>
    </submittedName>
</protein>
<keyword evidence="2" id="KW-1185">Reference proteome</keyword>
<comment type="caution">
    <text evidence="1">The sequence shown here is derived from an EMBL/GenBank/DDBJ whole genome shotgun (WGS) entry which is preliminary data.</text>
</comment>
<gene>
    <name evidence="1" type="ORF">PHLCEN_2v1916</name>
</gene>
<dbReference type="EMBL" id="MLYV02000162">
    <property type="protein sequence ID" value="PSS34012.1"/>
    <property type="molecule type" value="Genomic_DNA"/>
</dbReference>
<dbReference type="Proteomes" id="UP000186601">
    <property type="component" value="Unassembled WGS sequence"/>
</dbReference>
<sequence length="117" mass="13039">MGLSTGDGLNERKESVTVGRVCVCSDGSESRYRDELGESAKFMKVPFDKASVSESDSESLITTIRDEHMFISAIQHRKTYSSKDRYDSEGSIQVVLQPLRVPCELSLDWGGRCDSRP</sequence>
<proteinExistence type="predicted"/>
<dbReference type="AlphaFoldDB" id="A0A2R6RVF3"/>
<reference evidence="1 2" key="1">
    <citation type="submission" date="2018-02" db="EMBL/GenBank/DDBJ databases">
        <title>Genome sequence of the basidiomycete white-rot fungus Phlebia centrifuga.</title>
        <authorList>
            <person name="Granchi Z."/>
            <person name="Peng M."/>
            <person name="de Vries R.P."/>
            <person name="Hilden K."/>
            <person name="Makela M.R."/>
            <person name="Grigoriev I."/>
            <person name="Riley R."/>
        </authorList>
    </citation>
    <scope>NUCLEOTIDE SEQUENCE [LARGE SCALE GENOMIC DNA]</scope>
    <source>
        <strain evidence="1 2">FBCC195</strain>
    </source>
</reference>
<name>A0A2R6RVF3_9APHY</name>